<evidence type="ECO:0000256" key="9">
    <source>
        <dbReference type="ARBA" id="ARBA00022840"/>
    </source>
</evidence>
<evidence type="ECO:0000256" key="12">
    <source>
        <dbReference type="ARBA" id="ARBA00047899"/>
    </source>
</evidence>
<dbReference type="PROSITE" id="PS50011">
    <property type="entry name" value="PROTEIN_KINASE_DOM"/>
    <property type="match status" value="1"/>
</dbReference>
<feature type="region of interest" description="Disordered" evidence="14">
    <location>
        <begin position="178"/>
        <end position="210"/>
    </location>
</feature>
<evidence type="ECO:0000256" key="10">
    <source>
        <dbReference type="ARBA" id="ARBA00022989"/>
    </source>
</evidence>
<dbReference type="InterPro" id="IPR000719">
    <property type="entry name" value="Prot_kinase_dom"/>
</dbReference>
<dbReference type="SUPFAM" id="SSF56112">
    <property type="entry name" value="Protein kinase-like (PK-like)"/>
    <property type="match status" value="1"/>
</dbReference>
<dbReference type="InterPro" id="IPR001245">
    <property type="entry name" value="Ser-Thr/Tyr_kinase_cat_dom"/>
</dbReference>
<evidence type="ECO:0000256" key="1">
    <source>
        <dbReference type="ARBA" id="ARBA00004162"/>
    </source>
</evidence>
<feature type="compositionally biased region" description="Polar residues" evidence="14">
    <location>
        <begin position="537"/>
        <end position="548"/>
    </location>
</feature>
<comment type="caution">
    <text evidence="16">The sequence shown here is derived from an EMBL/GenBank/DDBJ whole genome shotgun (WGS) entry which is preliminary data.</text>
</comment>
<keyword evidence="6" id="KW-0812">Transmembrane</keyword>
<keyword evidence="4" id="KW-0723">Serine/threonine-protein kinase</keyword>
<evidence type="ECO:0000256" key="3">
    <source>
        <dbReference type="ARBA" id="ARBA00022475"/>
    </source>
</evidence>
<keyword evidence="11" id="KW-0472">Membrane</keyword>
<keyword evidence="10" id="KW-1133">Transmembrane helix</keyword>
<keyword evidence="5" id="KW-0808">Transferase</keyword>
<accession>A0ABD3IVG1</accession>
<gene>
    <name evidence="16" type="ORF">ACJRO7_003066</name>
</gene>
<dbReference type="GO" id="GO:0005886">
    <property type="term" value="C:plasma membrane"/>
    <property type="evidence" value="ECO:0007669"/>
    <property type="project" value="UniProtKB-SubCell"/>
</dbReference>
<proteinExistence type="predicted"/>
<dbReference type="EC" id="2.7.11.1" evidence="2"/>
<dbReference type="EMBL" id="JBJKBG010000010">
    <property type="protein sequence ID" value="KAL3717865.1"/>
    <property type="molecule type" value="Genomic_DNA"/>
</dbReference>
<evidence type="ECO:0000256" key="5">
    <source>
        <dbReference type="ARBA" id="ARBA00022679"/>
    </source>
</evidence>
<evidence type="ECO:0000256" key="8">
    <source>
        <dbReference type="ARBA" id="ARBA00022777"/>
    </source>
</evidence>
<dbReference type="Gene3D" id="3.30.200.20">
    <property type="entry name" value="Phosphorylase Kinase, domain 1"/>
    <property type="match status" value="1"/>
</dbReference>
<evidence type="ECO:0000256" key="14">
    <source>
        <dbReference type="SAM" id="MobiDB-lite"/>
    </source>
</evidence>
<dbReference type="GO" id="GO:0004674">
    <property type="term" value="F:protein serine/threonine kinase activity"/>
    <property type="evidence" value="ECO:0007669"/>
    <property type="project" value="UniProtKB-KW"/>
</dbReference>
<evidence type="ECO:0000256" key="7">
    <source>
        <dbReference type="ARBA" id="ARBA00022741"/>
    </source>
</evidence>
<keyword evidence="7" id="KW-0547">Nucleotide-binding</keyword>
<evidence type="ECO:0000313" key="17">
    <source>
        <dbReference type="Proteomes" id="UP001634007"/>
    </source>
</evidence>
<evidence type="ECO:0000256" key="4">
    <source>
        <dbReference type="ARBA" id="ARBA00022527"/>
    </source>
</evidence>
<dbReference type="InterPro" id="IPR011009">
    <property type="entry name" value="Kinase-like_dom_sf"/>
</dbReference>
<feature type="domain" description="Protein kinase" evidence="15">
    <location>
        <begin position="247"/>
        <end position="518"/>
    </location>
</feature>
<keyword evidence="3" id="KW-1003">Cell membrane</keyword>
<dbReference type="AlphaFoldDB" id="A0ABD3IVG1"/>
<organism evidence="16 17">
    <name type="scientific">Eucalyptus globulus</name>
    <name type="common">Tasmanian blue gum</name>
    <dbReference type="NCBI Taxonomy" id="34317"/>
    <lineage>
        <taxon>Eukaryota</taxon>
        <taxon>Viridiplantae</taxon>
        <taxon>Streptophyta</taxon>
        <taxon>Embryophyta</taxon>
        <taxon>Tracheophyta</taxon>
        <taxon>Spermatophyta</taxon>
        <taxon>Magnoliopsida</taxon>
        <taxon>eudicotyledons</taxon>
        <taxon>Gunneridae</taxon>
        <taxon>Pentapetalae</taxon>
        <taxon>rosids</taxon>
        <taxon>malvids</taxon>
        <taxon>Myrtales</taxon>
        <taxon>Myrtaceae</taxon>
        <taxon>Myrtoideae</taxon>
        <taxon>Eucalypteae</taxon>
        <taxon>Eucalyptus</taxon>
    </lineage>
</organism>
<keyword evidence="8" id="KW-0418">Kinase</keyword>
<evidence type="ECO:0000256" key="6">
    <source>
        <dbReference type="ARBA" id="ARBA00022692"/>
    </source>
</evidence>
<sequence>MSLEAQRVLVVEDASRGISLDAIKCGLQKFALHPGDKIVLLAVLRKVCHPLGYQIKANSSEWIGSSQKIVKKEVERRKEEYTHADEVTEVSKQCQSMKIELDIDVRGEASPKEVVLTTAMTFKPSWVILDGKMRKDTDYLIARLSCGVSIVRRNNTLEKLRKPKPQNLQEQHIPVSSELIGGDGFKQPKTQSPQKQQIDDPSGLAGGDEQKPEIRNYMCSICNNRRPKSGWKREFTYAELHAATDGFSANNCQSENGFGVVFRGELNGLKIAVKQQKNASFQGDDKEFQSMVHMLSEVRHEHVVTLLGSRSDGNHRFLVYEYVCNGSLDQHLSSKNHRNPGILLTWDQRIKIAMGAAKGLKYLHDNNIVHRNLRSGNVLLTHDYESLLGDFGLEMTLHEDSDLPSETRIATIPYLAPEYANSGEVSQKTDCYSFGVILLQLITGLRSTDPSFGKHSIVGWAKPLLGEKNYPELIEHSLTDSYDVNQLTWVIRVAVKCLKKDPNRRISMDQVLHALTYMVEGKTLPVIRDQPQPESIGDTNSPTGSFYNHESPMQRPSSPGGMDDLTTGLVPSITAKEYYMTTISI</sequence>
<dbReference type="PANTHER" id="PTHR47982">
    <property type="entry name" value="PROLINE-RICH RECEPTOR-LIKE PROTEIN KINASE PERK4"/>
    <property type="match status" value="1"/>
</dbReference>
<comment type="catalytic activity">
    <reaction evidence="13">
        <text>L-seryl-[protein] + ATP = O-phospho-L-seryl-[protein] + ADP + H(+)</text>
        <dbReference type="Rhea" id="RHEA:17989"/>
        <dbReference type="Rhea" id="RHEA-COMP:9863"/>
        <dbReference type="Rhea" id="RHEA-COMP:11604"/>
        <dbReference type="ChEBI" id="CHEBI:15378"/>
        <dbReference type="ChEBI" id="CHEBI:29999"/>
        <dbReference type="ChEBI" id="CHEBI:30616"/>
        <dbReference type="ChEBI" id="CHEBI:83421"/>
        <dbReference type="ChEBI" id="CHEBI:456216"/>
        <dbReference type="EC" id="2.7.11.1"/>
    </reaction>
</comment>
<comment type="subcellular location">
    <subcellularLocation>
        <location evidence="1">Cell membrane</location>
        <topology evidence="1">Single-pass membrane protein</topology>
    </subcellularLocation>
</comment>
<dbReference type="GO" id="GO:0005524">
    <property type="term" value="F:ATP binding"/>
    <property type="evidence" value="ECO:0007669"/>
    <property type="project" value="UniProtKB-KW"/>
</dbReference>
<feature type="region of interest" description="Disordered" evidence="14">
    <location>
        <begin position="528"/>
        <end position="565"/>
    </location>
</feature>
<dbReference type="Gene3D" id="1.10.510.10">
    <property type="entry name" value="Transferase(Phosphotransferase) domain 1"/>
    <property type="match status" value="1"/>
</dbReference>
<dbReference type="Pfam" id="PF07714">
    <property type="entry name" value="PK_Tyr_Ser-Thr"/>
    <property type="match status" value="1"/>
</dbReference>
<evidence type="ECO:0000256" key="2">
    <source>
        <dbReference type="ARBA" id="ARBA00012513"/>
    </source>
</evidence>
<dbReference type="PANTHER" id="PTHR47982:SF42">
    <property type="entry name" value="PROTEIN KINASE DOMAIN-CONTAINING PROTEIN"/>
    <property type="match status" value="1"/>
</dbReference>
<keyword evidence="9" id="KW-0067">ATP-binding</keyword>
<keyword evidence="17" id="KW-1185">Reference proteome</keyword>
<feature type="compositionally biased region" description="Low complexity" evidence="14">
    <location>
        <begin position="187"/>
        <end position="196"/>
    </location>
</feature>
<protein>
    <recommendedName>
        <fullName evidence="2">non-specific serine/threonine protein kinase</fullName>
        <ecNumber evidence="2">2.7.11.1</ecNumber>
    </recommendedName>
</protein>
<evidence type="ECO:0000256" key="13">
    <source>
        <dbReference type="ARBA" id="ARBA00048679"/>
    </source>
</evidence>
<comment type="catalytic activity">
    <reaction evidence="12">
        <text>L-threonyl-[protein] + ATP = O-phospho-L-threonyl-[protein] + ADP + H(+)</text>
        <dbReference type="Rhea" id="RHEA:46608"/>
        <dbReference type="Rhea" id="RHEA-COMP:11060"/>
        <dbReference type="Rhea" id="RHEA-COMP:11605"/>
        <dbReference type="ChEBI" id="CHEBI:15378"/>
        <dbReference type="ChEBI" id="CHEBI:30013"/>
        <dbReference type="ChEBI" id="CHEBI:30616"/>
        <dbReference type="ChEBI" id="CHEBI:61977"/>
        <dbReference type="ChEBI" id="CHEBI:456216"/>
        <dbReference type="EC" id="2.7.11.1"/>
    </reaction>
</comment>
<evidence type="ECO:0000313" key="16">
    <source>
        <dbReference type="EMBL" id="KAL3717865.1"/>
    </source>
</evidence>
<reference evidence="16 17" key="1">
    <citation type="submission" date="2024-11" db="EMBL/GenBank/DDBJ databases">
        <title>Chromosome-level genome assembly of Eucalyptus globulus Labill. provides insights into its genome evolution.</title>
        <authorList>
            <person name="Li X."/>
        </authorList>
    </citation>
    <scope>NUCLEOTIDE SEQUENCE [LARGE SCALE GENOMIC DNA]</scope>
    <source>
        <strain evidence="16">CL2024</strain>
        <tissue evidence="16">Fresh tender leaves</tissue>
    </source>
</reference>
<evidence type="ECO:0000256" key="11">
    <source>
        <dbReference type="ARBA" id="ARBA00023136"/>
    </source>
</evidence>
<dbReference type="Proteomes" id="UP001634007">
    <property type="component" value="Unassembled WGS sequence"/>
</dbReference>
<evidence type="ECO:0000259" key="15">
    <source>
        <dbReference type="PROSITE" id="PS50011"/>
    </source>
</evidence>
<name>A0ABD3IVG1_EUCGL</name>
<dbReference type="InterPro" id="IPR047117">
    <property type="entry name" value="PERK1-13-like"/>
</dbReference>